<evidence type="ECO:0008006" key="3">
    <source>
        <dbReference type="Google" id="ProtNLM"/>
    </source>
</evidence>
<sequence>MAFLTTFTGRKVDYANPQPDQINIIDIATALSRECRYAGHASHFYSVAQHSVLCSRVVLPEFAIEALLHDAAEAYLKDIPSPLKAMLPDYKLLEERFDQAVRVHFGLPEQPSPAVKEADNILLVTEIRDLFGGQVLHKTPIAAEPMSGRIWPLSPETAKDQFMDRFNFLSR</sequence>
<comment type="caution">
    <text evidence="1">The sequence shown here is derived from an EMBL/GenBank/DDBJ whole genome shotgun (WGS) entry which is preliminary data.</text>
</comment>
<dbReference type="PATRIC" id="fig|1796491.3.peg.3634"/>
<dbReference type="Gene3D" id="1.10.3210.10">
    <property type="entry name" value="Hypothetical protein af1432"/>
    <property type="match status" value="1"/>
</dbReference>
<reference evidence="1 2" key="2">
    <citation type="submission" date="2016-03" db="EMBL/GenBank/DDBJ databases">
        <title>New uncultured bacterium of the family Gallionellaceae from acid mine drainage: description and reconstruction of genome based on metagenomic analysis of microbial community.</title>
        <authorList>
            <person name="Kadnikov V."/>
            <person name="Ivasenko D."/>
            <person name="Beletsky A."/>
            <person name="Mardanov A."/>
            <person name="Danilova E."/>
            <person name="Pimenov N."/>
            <person name="Karnachuk O."/>
            <person name="Ravin N."/>
        </authorList>
    </citation>
    <scope>NUCLEOTIDE SEQUENCE [LARGE SCALE GENOMIC DNA]</scope>
    <source>
        <strain evidence="1">ShG14-8</strain>
    </source>
</reference>
<name>A0A139BNI4_9PROT</name>
<reference evidence="1 2" key="1">
    <citation type="submission" date="2016-02" db="EMBL/GenBank/DDBJ databases">
        <authorList>
            <person name="Wen L."/>
            <person name="He K."/>
            <person name="Yang H."/>
        </authorList>
    </citation>
    <scope>NUCLEOTIDE SEQUENCE [LARGE SCALE GENOMIC DNA]</scope>
    <source>
        <strain evidence="1">ShG14-8</strain>
    </source>
</reference>
<protein>
    <recommendedName>
        <fullName evidence="3">Metal dependent phosphohydrolase</fullName>
    </recommendedName>
</protein>
<dbReference type="SUPFAM" id="SSF109604">
    <property type="entry name" value="HD-domain/PDEase-like"/>
    <property type="match status" value="1"/>
</dbReference>
<proteinExistence type="predicted"/>
<accession>A0A139BNI4</accession>
<dbReference type="EMBL" id="LSLI01000200">
    <property type="protein sequence ID" value="KXS30566.1"/>
    <property type="molecule type" value="Genomic_DNA"/>
</dbReference>
<dbReference type="AlphaFoldDB" id="A0A139BNI4"/>
<gene>
    <name evidence="1" type="ORF">AWT59_3309</name>
</gene>
<evidence type="ECO:0000313" key="2">
    <source>
        <dbReference type="Proteomes" id="UP000070578"/>
    </source>
</evidence>
<organism evidence="1 2">
    <name type="scientific">Candidatus Gallionella acididurans</name>
    <dbReference type="NCBI Taxonomy" id="1796491"/>
    <lineage>
        <taxon>Bacteria</taxon>
        <taxon>Pseudomonadati</taxon>
        <taxon>Pseudomonadota</taxon>
        <taxon>Betaproteobacteria</taxon>
        <taxon>Nitrosomonadales</taxon>
        <taxon>Gallionellaceae</taxon>
        <taxon>Gallionella</taxon>
    </lineage>
</organism>
<evidence type="ECO:0000313" key="1">
    <source>
        <dbReference type="EMBL" id="KXS30566.1"/>
    </source>
</evidence>
<dbReference type="Proteomes" id="UP000070578">
    <property type="component" value="Unassembled WGS sequence"/>
</dbReference>